<evidence type="ECO:0000256" key="5">
    <source>
        <dbReference type="SAM" id="SignalP"/>
    </source>
</evidence>
<feature type="domain" description="Cupin type-1" evidence="6">
    <location>
        <begin position="82"/>
        <end position="225"/>
    </location>
</feature>
<reference evidence="7" key="2">
    <citation type="submission" date="2023-06" db="EMBL/GenBank/DDBJ databases">
        <authorList>
            <consortium name="Lawrence Berkeley National Laboratory"/>
            <person name="Mondo S.J."/>
            <person name="Hensen N."/>
            <person name="Bonometti L."/>
            <person name="Westerberg I."/>
            <person name="Brannstrom I.O."/>
            <person name="Guillou S."/>
            <person name="Cros-Aarteil S."/>
            <person name="Calhoun S."/>
            <person name="Haridas S."/>
            <person name="Kuo A."/>
            <person name="Pangilinan J."/>
            <person name="Riley R."/>
            <person name="Labutti K."/>
            <person name="Andreopoulos B."/>
            <person name="Lipzen A."/>
            <person name="Chen C."/>
            <person name="Yanf M."/>
            <person name="Daum C."/>
            <person name="Ng V."/>
            <person name="Clum A."/>
            <person name="Steindorff A."/>
            <person name="Ohm R."/>
            <person name="Martin F."/>
            <person name="Silar P."/>
            <person name="Natvig D."/>
            <person name="Lalanne C."/>
            <person name="Gautier V."/>
            <person name="Ament-Velasquez S.L."/>
            <person name="Kruys A."/>
            <person name="Hutchinson M.I."/>
            <person name="Powell A.J."/>
            <person name="Barry K."/>
            <person name="Miller A.N."/>
            <person name="Grigoriev I.V."/>
            <person name="Debuchy R."/>
            <person name="Gladieux P."/>
            <person name="Thoren M.H."/>
            <person name="Johannesson H."/>
        </authorList>
    </citation>
    <scope>NUCLEOTIDE SEQUENCE</scope>
    <source>
        <strain evidence="7">PSN324</strain>
    </source>
</reference>
<evidence type="ECO:0000313" key="8">
    <source>
        <dbReference type="Proteomes" id="UP001321749"/>
    </source>
</evidence>
<keyword evidence="3" id="KW-0464">Manganese</keyword>
<dbReference type="PANTHER" id="PTHR35848">
    <property type="entry name" value="OXALATE-BINDING PROTEIN"/>
    <property type="match status" value="1"/>
</dbReference>
<dbReference type="GO" id="GO:0033609">
    <property type="term" value="P:oxalate metabolic process"/>
    <property type="evidence" value="ECO:0007669"/>
    <property type="project" value="InterPro"/>
</dbReference>
<feature type="binding site" evidence="3">
    <location>
        <position position="353"/>
    </location>
    <ligand>
        <name>Mn(2+)</name>
        <dbReference type="ChEBI" id="CHEBI:29035"/>
        <label>2</label>
    </ligand>
</feature>
<dbReference type="SMART" id="SM00835">
    <property type="entry name" value="Cupin_1"/>
    <property type="match status" value="2"/>
</dbReference>
<dbReference type="Gene3D" id="2.60.120.10">
    <property type="entry name" value="Jelly Rolls"/>
    <property type="match status" value="2"/>
</dbReference>
<sequence length="416" mass="45973">MRGVLKLSLWVLAHAILGAALPGAPDVEKRADGPQFKNGQPIDGKGKGAPILGGTNKQIDLQNPDNLAQQPTDNGLVPNLKWSFSDSKTRILKGGWVREQVIQDLPQSHDVAAAQQHLSKGAIRELHWHRVAEWGFVYNGSILISAVDESGKHEVAKLNYGDIWYFPKGVAHTVQGLEDENEFLLVFDDADFDKVGTTFNVDDWIARTPRDILAKNFGLNESVFENVPSPNPYILNGTVSTRNVTDNPAGELTGNASFVYRTFEHPGESVPGGGGEFYKIDSTNFPASKTIAATFVRLEPKGLRELHWHPNAEEWLYFHQGQARATVFIGNGNARTFDFSAGDTAAFPDNSGHYIENTSQTEDLIWIEIYKSDRVADIPLTQWLALTPADIVAQTLKIPIEVAERLKKEKQVLIKA</sequence>
<keyword evidence="8" id="KW-1185">Reference proteome</keyword>
<comment type="cofactor">
    <cofactor evidence="3">
        <name>Mn(2+)</name>
        <dbReference type="ChEBI" id="CHEBI:29035"/>
    </cofactor>
    <text evidence="3">Binds 2 manganese ions per subunit.</text>
</comment>
<organism evidence="7 8">
    <name type="scientific">Cladorrhinum samala</name>
    <dbReference type="NCBI Taxonomy" id="585594"/>
    <lineage>
        <taxon>Eukaryota</taxon>
        <taxon>Fungi</taxon>
        <taxon>Dikarya</taxon>
        <taxon>Ascomycota</taxon>
        <taxon>Pezizomycotina</taxon>
        <taxon>Sordariomycetes</taxon>
        <taxon>Sordariomycetidae</taxon>
        <taxon>Sordariales</taxon>
        <taxon>Podosporaceae</taxon>
        <taxon>Cladorrhinum</taxon>
    </lineage>
</organism>
<evidence type="ECO:0000256" key="4">
    <source>
        <dbReference type="SAM" id="MobiDB-lite"/>
    </source>
</evidence>
<dbReference type="InterPro" id="IPR017774">
    <property type="entry name" value="Bicupin_oxalate_deCO2ase/Oxase"/>
</dbReference>
<feature type="region of interest" description="Disordered" evidence="4">
    <location>
        <begin position="24"/>
        <end position="56"/>
    </location>
</feature>
<feature type="binding site" evidence="3">
    <location>
        <position position="127"/>
    </location>
    <ligand>
        <name>Mn(2+)</name>
        <dbReference type="ChEBI" id="CHEBI:29035"/>
        <label>1</label>
    </ligand>
</feature>
<proteinExistence type="predicted"/>
<feature type="chain" id="PRO_5043451720" evidence="5">
    <location>
        <begin position="21"/>
        <end position="416"/>
    </location>
</feature>
<feature type="signal peptide" evidence="5">
    <location>
        <begin position="1"/>
        <end position="20"/>
    </location>
</feature>
<dbReference type="InterPro" id="IPR011051">
    <property type="entry name" value="RmlC_Cupin_sf"/>
</dbReference>
<feature type="domain" description="Cupin type-1" evidence="6">
    <location>
        <begin position="261"/>
        <end position="404"/>
    </location>
</feature>
<dbReference type="AlphaFoldDB" id="A0AAV9HKK9"/>
<comment type="caution">
    <text evidence="7">The sequence shown here is derived from an EMBL/GenBank/DDBJ whole genome shotgun (WGS) entry which is preliminary data.</text>
</comment>
<keyword evidence="1 3" id="KW-0479">Metal-binding</keyword>
<dbReference type="InterPro" id="IPR014710">
    <property type="entry name" value="RmlC-like_jellyroll"/>
</dbReference>
<evidence type="ECO:0000256" key="2">
    <source>
        <dbReference type="PIRSR" id="PIRSR617774-1"/>
    </source>
</evidence>
<dbReference type="Pfam" id="PF00190">
    <property type="entry name" value="Cupin_1"/>
    <property type="match status" value="2"/>
</dbReference>
<feature type="active site" description="Proton donor" evidence="2">
    <location>
        <position position="368"/>
    </location>
</feature>
<name>A0AAV9HKK9_9PEZI</name>
<evidence type="ECO:0000256" key="3">
    <source>
        <dbReference type="PIRSR" id="PIRSR617774-2"/>
    </source>
</evidence>
<evidence type="ECO:0000313" key="7">
    <source>
        <dbReference type="EMBL" id="KAK4459907.1"/>
    </source>
</evidence>
<feature type="binding site" evidence="3">
    <location>
        <position position="314"/>
    </location>
    <ligand>
        <name>Mn(2+)</name>
        <dbReference type="ChEBI" id="CHEBI:29035"/>
        <label>2</label>
    </ligand>
</feature>
<evidence type="ECO:0000259" key="6">
    <source>
        <dbReference type="SMART" id="SM00835"/>
    </source>
</evidence>
<dbReference type="PANTHER" id="PTHR35848:SF9">
    <property type="entry name" value="SLL1358 PROTEIN"/>
    <property type="match status" value="1"/>
</dbReference>
<accession>A0AAV9HKK9</accession>
<feature type="binding site" evidence="3">
    <location>
        <position position="172"/>
    </location>
    <ligand>
        <name>Mn(2+)</name>
        <dbReference type="ChEBI" id="CHEBI:29035"/>
        <label>1</label>
    </ligand>
</feature>
<keyword evidence="5" id="KW-0732">Signal</keyword>
<evidence type="ECO:0000256" key="1">
    <source>
        <dbReference type="ARBA" id="ARBA00022723"/>
    </source>
</evidence>
<dbReference type="CDD" id="cd20305">
    <property type="entry name" value="cupin_OxDC_C"/>
    <property type="match status" value="1"/>
</dbReference>
<dbReference type="GO" id="GO:0046872">
    <property type="term" value="F:metal ion binding"/>
    <property type="evidence" value="ECO:0007669"/>
    <property type="project" value="UniProtKB-KW"/>
</dbReference>
<gene>
    <name evidence="7" type="ORF">QBC42DRAFT_348444</name>
</gene>
<reference evidence="7" key="1">
    <citation type="journal article" date="2023" name="Mol. Phylogenet. Evol.">
        <title>Genome-scale phylogeny and comparative genomics of the fungal order Sordariales.</title>
        <authorList>
            <person name="Hensen N."/>
            <person name="Bonometti L."/>
            <person name="Westerberg I."/>
            <person name="Brannstrom I.O."/>
            <person name="Guillou S."/>
            <person name="Cros-Aarteil S."/>
            <person name="Calhoun S."/>
            <person name="Haridas S."/>
            <person name="Kuo A."/>
            <person name="Mondo S."/>
            <person name="Pangilinan J."/>
            <person name="Riley R."/>
            <person name="LaButti K."/>
            <person name="Andreopoulos B."/>
            <person name="Lipzen A."/>
            <person name="Chen C."/>
            <person name="Yan M."/>
            <person name="Daum C."/>
            <person name="Ng V."/>
            <person name="Clum A."/>
            <person name="Steindorff A."/>
            <person name="Ohm R.A."/>
            <person name="Martin F."/>
            <person name="Silar P."/>
            <person name="Natvig D.O."/>
            <person name="Lalanne C."/>
            <person name="Gautier V."/>
            <person name="Ament-Velasquez S.L."/>
            <person name="Kruys A."/>
            <person name="Hutchinson M.I."/>
            <person name="Powell A.J."/>
            <person name="Barry K."/>
            <person name="Miller A.N."/>
            <person name="Grigoriev I.V."/>
            <person name="Debuchy R."/>
            <person name="Gladieux P."/>
            <person name="Hiltunen Thoren M."/>
            <person name="Johannesson H."/>
        </authorList>
    </citation>
    <scope>NUCLEOTIDE SEQUENCE</scope>
    <source>
        <strain evidence="7">PSN324</strain>
    </source>
</reference>
<dbReference type="InterPro" id="IPR051610">
    <property type="entry name" value="GPI/OXD"/>
</dbReference>
<dbReference type="SUPFAM" id="SSF51182">
    <property type="entry name" value="RmlC-like cupins"/>
    <property type="match status" value="1"/>
</dbReference>
<feature type="binding site" evidence="3">
    <location>
        <position position="133"/>
    </location>
    <ligand>
        <name>Mn(2+)</name>
        <dbReference type="ChEBI" id="CHEBI:29035"/>
        <label>1</label>
    </ligand>
</feature>
<feature type="binding site" evidence="3">
    <location>
        <position position="129"/>
    </location>
    <ligand>
        <name>Mn(2+)</name>
        <dbReference type="ChEBI" id="CHEBI:29035"/>
        <label>1</label>
    </ligand>
</feature>
<feature type="binding site" evidence="3">
    <location>
        <position position="309"/>
    </location>
    <ligand>
        <name>Mn(2+)</name>
        <dbReference type="ChEBI" id="CHEBI:29035"/>
        <label>2</label>
    </ligand>
</feature>
<feature type="binding site" evidence="3">
    <location>
        <position position="307"/>
    </location>
    <ligand>
        <name>Mn(2+)</name>
        <dbReference type="ChEBI" id="CHEBI:29035"/>
        <label>2</label>
    </ligand>
</feature>
<dbReference type="EMBL" id="MU865024">
    <property type="protein sequence ID" value="KAK4459907.1"/>
    <property type="molecule type" value="Genomic_DNA"/>
</dbReference>
<dbReference type="InterPro" id="IPR006045">
    <property type="entry name" value="Cupin_1"/>
</dbReference>
<dbReference type="NCBIfam" id="TIGR03404">
    <property type="entry name" value="bicupin_oxalic"/>
    <property type="match status" value="1"/>
</dbReference>
<dbReference type="Proteomes" id="UP001321749">
    <property type="component" value="Unassembled WGS sequence"/>
</dbReference>
<protein>
    <submittedName>
        <fullName evidence="7">Oxalate decarboxylase oxdD</fullName>
    </submittedName>
</protein>